<dbReference type="SMART" id="SM01250">
    <property type="entry name" value="KAT11"/>
    <property type="match status" value="1"/>
</dbReference>
<keyword evidence="7" id="KW-0804">Transcription</keyword>
<dbReference type="Pfam" id="PF08214">
    <property type="entry name" value="HAT_KAT11"/>
    <property type="match status" value="1"/>
</dbReference>
<evidence type="ECO:0000313" key="11">
    <source>
        <dbReference type="EMBL" id="CAL1712760.1"/>
    </source>
</evidence>
<sequence>MSVQSLRDALLASLSSLPGTRQFHIHVLVSSPRKHSGLFPYVHPRPRIYLQDILVLLSEQTTTDAPRVFVTAIEASVYNIPATSCGILYISKVDSSGQGIYPSPTATLVRSFLTYYADPATRPITVDTLWVQLFARAQGQYLFPNSSEFPGKRPLSDVKLCVWWKRLFTEVAEEAEGQLQSGSSGEKNGKIKLFYLLPGYSELEAQYSLKINSAAVQHPSRSIQWVYGHPYSQSDIPLPCPRAASQERHLGYCIPSFDDDPKSRFMDDLAHTTESNGVKSPKKKKPRTSLTKKPESTASTSEGVPPTRKAEHGEDNEEHHIRIGELDKVSPDEFWERMSFRQECISGAITGFFALGISTALSDRPPPSTSSTKPVSRSSSTPSPLAPQAGQVAARLVRRVVSTLLTCHEFSTTERAIRATETLEESIKGLCDNIASVPVTSKPEVSSTAHLLFFRDADESSTPVPDETPPEAGAGPSNLTYLDVPRTPPRRGGSLPDISPNPFPEPVASLDTYHSHIYGSVLVNNPPLPEKALTTGVGAAGKGEGDAGSRPVTVLAVRKKKRKSDA</sequence>
<dbReference type="InterPro" id="IPR013178">
    <property type="entry name" value="Histone_AcTrfase_Rtt109/CBP"/>
</dbReference>
<dbReference type="Proteomes" id="UP001497453">
    <property type="component" value="Chromosome 7"/>
</dbReference>
<keyword evidence="4" id="KW-0227">DNA damage</keyword>
<evidence type="ECO:0000256" key="6">
    <source>
        <dbReference type="ARBA" id="ARBA00023015"/>
    </source>
</evidence>
<feature type="region of interest" description="Disordered" evidence="10">
    <location>
        <begin position="264"/>
        <end position="325"/>
    </location>
</feature>
<keyword evidence="8" id="KW-0539">Nucleus</keyword>
<dbReference type="EMBL" id="OZ037950">
    <property type="protein sequence ID" value="CAL1712760.1"/>
    <property type="molecule type" value="Genomic_DNA"/>
</dbReference>
<dbReference type="PANTHER" id="PTHR31571">
    <property type="entry name" value="ALTERED INHERITANCE OF MITOCHONDRIA PROTEIN 6"/>
    <property type="match status" value="1"/>
</dbReference>
<gene>
    <name evidence="11" type="ORF">GFSPODELE1_LOCUS8981</name>
</gene>
<dbReference type="InterPro" id="IPR016849">
    <property type="entry name" value="Rtt109"/>
</dbReference>
<proteinExistence type="predicted"/>
<evidence type="ECO:0000256" key="5">
    <source>
        <dbReference type="ARBA" id="ARBA00022990"/>
    </source>
</evidence>
<dbReference type="EC" id="2.3.1.48" evidence="2"/>
<feature type="region of interest" description="Disordered" evidence="10">
    <location>
        <begin position="458"/>
        <end position="502"/>
    </location>
</feature>
<evidence type="ECO:0000256" key="2">
    <source>
        <dbReference type="ARBA" id="ARBA00013184"/>
    </source>
</evidence>
<reference evidence="12" key="1">
    <citation type="submission" date="2024-04" db="EMBL/GenBank/DDBJ databases">
        <authorList>
            <person name="Shaw F."/>
            <person name="Minotto A."/>
        </authorList>
    </citation>
    <scope>NUCLEOTIDE SEQUENCE [LARGE SCALE GENOMIC DNA]</scope>
</reference>
<evidence type="ECO:0000256" key="10">
    <source>
        <dbReference type="SAM" id="MobiDB-lite"/>
    </source>
</evidence>
<dbReference type="PROSITE" id="PS51728">
    <property type="entry name" value="RTT109_HAT"/>
    <property type="match status" value="1"/>
</dbReference>
<keyword evidence="3" id="KW-0808">Transferase</keyword>
<protein>
    <recommendedName>
        <fullName evidence="2">histone acetyltransferase</fullName>
        <ecNumber evidence="2">2.3.1.48</ecNumber>
    </recommendedName>
</protein>
<comment type="catalytic activity">
    <reaction evidence="9">
        <text>L-lysyl-[histone] + acetyl-CoA = N(6)-acetyl-L-lysyl-[histone] + CoA + H(+)</text>
        <dbReference type="Rhea" id="RHEA:21992"/>
        <dbReference type="Rhea" id="RHEA-COMP:9845"/>
        <dbReference type="Rhea" id="RHEA-COMP:11338"/>
        <dbReference type="ChEBI" id="CHEBI:15378"/>
        <dbReference type="ChEBI" id="CHEBI:29969"/>
        <dbReference type="ChEBI" id="CHEBI:57287"/>
        <dbReference type="ChEBI" id="CHEBI:57288"/>
        <dbReference type="ChEBI" id="CHEBI:61930"/>
        <dbReference type="EC" id="2.3.1.48"/>
    </reaction>
    <physiologicalReaction direction="left-to-right" evidence="9">
        <dbReference type="Rhea" id="RHEA:21993"/>
    </physiologicalReaction>
</comment>
<dbReference type="PANTHER" id="PTHR31571:SF2">
    <property type="entry name" value="HISTONE ACETYLTRANSFERASE RTT109"/>
    <property type="match status" value="1"/>
</dbReference>
<keyword evidence="5" id="KW-0007">Acetylation</keyword>
<feature type="compositionally biased region" description="Basic and acidic residues" evidence="10">
    <location>
        <begin position="308"/>
        <end position="325"/>
    </location>
</feature>
<evidence type="ECO:0000256" key="3">
    <source>
        <dbReference type="ARBA" id="ARBA00022679"/>
    </source>
</evidence>
<name>A0ABP1DY76_9APHY</name>
<organism evidence="11 12">
    <name type="scientific">Somion occarium</name>
    <dbReference type="NCBI Taxonomy" id="3059160"/>
    <lineage>
        <taxon>Eukaryota</taxon>
        <taxon>Fungi</taxon>
        <taxon>Dikarya</taxon>
        <taxon>Basidiomycota</taxon>
        <taxon>Agaricomycotina</taxon>
        <taxon>Agaricomycetes</taxon>
        <taxon>Polyporales</taxon>
        <taxon>Cerrenaceae</taxon>
        <taxon>Somion</taxon>
    </lineage>
</organism>
<feature type="compositionally biased region" description="Low complexity" evidence="10">
    <location>
        <begin position="369"/>
        <end position="383"/>
    </location>
</feature>
<evidence type="ECO:0000256" key="7">
    <source>
        <dbReference type="ARBA" id="ARBA00023163"/>
    </source>
</evidence>
<keyword evidence="6" id="KW-0805">Transcription regulation</keyword>
<accession>A0ABP1DY76</accession>
<comment type="subcellular location">
    <subcellularLocation>
        <location evidence="1">Nucleus</location>
    </subcellularLocation>
</comment>
<evidence type="ECO:0000256" key="4">
    <source>
        <dbReference type="ARBA" id="ARBA00022763"/>
    </source>
</evidence>
<evidence type="ECO:0000313" key="12">
    <source>
        <dbReference type="Proteomes" id="UP001497453"/>
    </source>
</evidence>
<evidence type="ECO:0000256" key="1">
    <source>
        <dbReference type="ARBA" id="ARBA00004123"/>
    </source>
</evidence>
<evidence type="ECO:0000256" key="9">
    <source>
        <dbReference type="ARBA" id="ARBA00048940"/>
    </source>
</evidence>
<feature type="region of interest" description="Disordered" evidence="10">
    <location>
        <begin position="361"/>
        <end position="390"/>
    </location>
</feature>
<dbReference type="InterPro" id="IPR051236">
    <property type="entry name" value="HAT_RTT109-like"/>
</dbReference>
<keyword evidence="12" id="KW-1185">Reference proteome</keyword>
<evidence type="ECO:0000256" key="8">
    <source>
        <dbReference type="ARBA" id="ARBA00023242"/>
    </source>
</evidence>